<feature type="domain" description="DUF4214" evidence="1">
    <location>
        <begin position="24"/>
        <end position="73"/>
    </location>
</feature>
<comment type="caution">
    <text evidence="2">The sequence shown here is derived from an EMBL/GenBank/DDBJ whole genome shotgun (WGS) entry which is preliminary data.</text>
</comment>
<dbReference type="OrthoDB" id="7560647at2"/>
<dbReference type="Proteomes" id="UP000282971">
    <property type="component" value="Unassembled WGS sequence"/>
</dbReference>
<evidence type="ECO:0000259" key="1">
    <source>
        <dbReference type="Pfam" id="PF13946"/>
    </source>
</evidence>
<protein>
    <submittedName>
        <fullName evidence="2">DUF4214 domain-containing protein</fullName>
    </submittedName>
</protein>
<dbReference type="InterPro" id="IPR025282">
    <property type="entry name" value="DUF4214"/>
</dbReference>
<organism evidence="2 3">
    <name type="scientific">Sphingomonas crocodyli</name>
    <dbReference type="NCBI Taxonomy" id="1979270"/>
    <lineage>
        <taxon>Bacteria</taxon>
        <taxon>Pseudomonadati</taxon>
        <taxon>Pseudomonadota</taxon>
        <taxon>Alphaproteobacteria</taxon>
        <taxon>Sphingomonadales</taxon>
        <taxon>Sphingomonadaceae</taxon>
        <taxon>Sphingomonas</taxon>
    </lineage>
</organism>
<evidence type="ECO:0000313" key="2">
    <source>
        <dbReference type="EMBL" id="RVT94949.1"/>
    </source>
</evidence>
<proteinExistence type="predicted"/>
<name>A0A437MBC0_9SPHN</name>
<dbReference type="AlphaFoldDB" id="A0A437MBC0"/>
<dbReference type="EMBL" id="SACN01000001">
    <property type="protein sequence ID" value="RVT94949.1"/>
    <property type="molecule type" value="Genomic_DNA"/>
</dbReference>
<keyword evidence="3" id="KW-1185">Reference proteome</keyword>
<sequence length="187" mass="21228">MDLFDTSHRNPYLRANSMEELCSFADVNFVRCAFITVLGRQPDPTGEAFYAAKLRRGATKLSVLLALRRSAEGRSHDPGIAGFDKALRRHHHANRRFVGWIVRLFTGEPGNTLAERQFRMLENSIGYERELAAERFAVMHDYLFALDRRIARIQRQSSGQGASLRSLGQAEYAADDEWEAALNRALN</sequence>
<gene>
    <name evidence="2" type="ORF">EOD43_14430</name>
</gene>
<evidence type="ECO:0000313" key="3">
    <source>
        <dbReference type="Proteomes" id="UP000282971"/>
    </source>
</evidence>
<dbReference type="Pfam" id="PF13946">
    <property type="entry name" value="DUF4214"/>
    <property type="match status" value="1"/>
</dbReference>
<reference evidence="2 3" key="1">
    <citation type="submission" date="2019-01" db="EMBL/GenBank/DDBJ databases">
        <authorList>
            <person name="Chen W.-M."/>
        </authorList>
    </citation>
    <scope>NUCLEOTIDE SEQUENCE [LARGE SCALE GENOMIC DNA]</scope>
    <source>
        <strain evidence="2 3">CCP-7</strain>
    </source>
</reference>
<accession>A0A437MBC0</accession>
<dbReference type="RefSeq" id="WP_127744525.1">
    <property type="nucleotide sequence ID" value="NZ_SACN01000001.1"/>
</dbReference>